<gene>
    <name evidence="3" type="ORF">DV707_05415</name>
    <name evidence="4" type="ORF">SAMN04488133_0468</name>
</gene>
<dbReference type="Pfam" id="PF12697">
    <property type="entry name" value="Abhydrolase_6"/>
    <property type="match status" value="1"/>
</dbReference>
<evidence type="ECO:0000313" key="4">
    <source>
        <dbReference type="EMBL" id="SEF69525.1"/>
    </source>
</evidence>
<dbReference type="InterPro" id="IPR000073">
    <property type="entry name" value="AB_hydrolase_1"/>
</dbReference>
<dbReference type="Proteomes" id="UP000236740">
    <property type="component" value="Unassembled WGS sequence"/>
</dbReference>
<name>A0A1H5U364_9EURY</name>
<dbReference type="EMBL" id="FNVN01000001">
    <property type="protein sequence ID" value="SEF69525.1"/>
    <property type="molecule type" value="Genomic_DNA"/>
</dbReference>
<sequence>METVSHHGRETAYRTFDRGGGGPTILAVHGSGGTHRVWSAQSKLGAEYPFVALDLSGHGESGDVAAEPGYETLSAYVDDAVAVADAVDADVLLGNSLGGAVVLTALAERELAVDGAVLAGAGPRLPVLDDLLRWVTEDFERVVEFFHEPDHLFHDADEDTLAVSRAALRSTGRAILERDFRTAHAFDARGDLADVDVPTLALVGEHDRLTPPHFHEELCAELPDCELTVLDDAAHLAMLERPDAFNDAVTEFVDGRVSG</sequence>
<dbReference type="InterPro" id="IPR050266">
    <property type="entry name" value="AB_hydrolase_sf"/>
</dbReference>
<dbReference type="PANTHER" id="PTHR43798">
    <property type="entry name" value="MONOACYLGLYCEROL LIPASE"/>
    <property type="match status" value="1"/>
</dbReference>
<dbReference type="AlphaFoldDB" id="A0A1H5U364"/>
<feature type="domain" description="AB hydrolase-1" evidence="2">
    <location>
        <begin position="25"/>
        <end position="248"/>
    </location>
</feature>
<protein>
    <submittedName>
        <fullName evidence="3">Alpha/beta hydrolase</fullName>
    </submittedName>
    <submittedName>
        <fullName evidence="4">Pimeloyl-ACP methyl ester carboxylesterase</fullName>
    </submittedName>
</protein>
<dbReference type="RefSeq" id="WP_103991213.1">
    <property type="nucleotide sequence ID" value="NZ_CP031311.1"/>
</dbReference>
<evidence type="ECO:0000313" key="5">
    <source>
        <dbReference type="Proteomes" id="UP000236740"/>
    </source>
</evidence>
<dbReference type="SUPFAM" id="SSF53474">
    <property type="entry name" value="alpha/beta-Hydrolases"/>
    <property type="match status" value="1"/>
</dbReference>
<reference evidence="3 6" key="2">
    <citation type="journal article" date="2019" name="Nat. Commun.">
        <title>A new type of DNA phosphorothioation-based antiviral system in archaea.</title>
        <authorList>
            <person name="Xiong L."/>
            <person name="Liu S."/>
            <person name="Chen S."/>
            <person name="Xiao Y."/>
            <person name="Zhu B."/>
            <person name="Gao Y."/>
            <person name="Zhang Y."/>
            <person name="Chen B."/>
            <person name="Luo J."/>
            <person name="Deng Z."/>
            <person name="Chen X."/>
            <person name="Wang L."/>
            <person name="Chen S."/>
        </authorList>
    </citation>
    <scope>NUCLEOTIDE SEQUENCE [LARGE SCALE GENOMIC DNA]</scope>
    <source>
        <strain evidence="3 6">CGMCC 1.10331</strain>
    </source>
</reference>
<dbReference type="Gene3D" id="3.40.50.1820">
    <property type="entry name" value="alpha/beta hydrolase"/>
    <property type="match status" value="1"/>
</dbReference>
<dbReference type="Proteomes" id="UP000296733">
    <property type="component" value="Chromosome"/>
</dbReference>
<dbReference type="OrthoDB" id="312142at2157"/>
<dbReference type="InterPro" id="IPR029058">
    <property type="entry name" value="AB_hydrolase_fold"/>
</dbReference>
<dbReference type="GO" id="GO:0016787">
    <property type="term" value="F:hydrolase activity"/>
    <property type="evidence" value="ECO:0007669"/>
    <property type="project" value="UniProtKB-KW"/>
</dbReference>
<dbReference type="GeneID" id="39857504"/>
<organism evidence="4 5">
    <name type="scientific">Halobellus limi</name>
    <dbReference type="NCBI Taxonomy" id="699433"/>
    <lineage>
        <taxon>Archaea</taxon>
        <taxon>Methanobacteriati</taxon>
        <taxon>Methanobacteriota</taxon>
        <taxon>Stenosarchaea group</taxon>
        <taxon>Halobacteria</taxon>
        <taxon>Halobacteriales</taxon>
        <taxon>Haloferacaceae</taxon>
        <taxon>Halobellus</taxon>
    </lineage>
</organism>
<dbReference type="GO" id="GO:0016020">
    <property type="term" value="C:membrane"/>
    <property type="evidence" value="ECO:0007669"/>
    <property type="project" value="TreeGrafter"/>
</dbReference>
<evidence type="ECO:0000259" key="2">
    <source>
        <dbReference type="Pfam" id="PF12697"/>
    </source>
</evidence>
<dbReference type="PRINTS" id="PR00111">
    <property type="entry name" value="ABHYDROLASE"/>
</dbReference>
<evidence type="ECO:0000313" key="6">
    <source>
        <dbReference type="Proteomes" id="UP000296733"/>
    </source>
</evidence>
<dbReference type="PANTHER" id="PTHR43798:SF31">
    <property type="entry name" value="AB HYDROLASE SUPERFAMILY PROTEIN YCLE"/>
    <property type="match status" value="1"/>
</dbReference>
<reference evidence="4 5" key="1">
    <citation type="submission" date="2016-10" db="EMBL/GenBank/DDBJ databases">
        <authorList>
            <person name="de Groot N.N."/>
        </authorList>
    </citation>
    <scope>NUCLEOTIDE SEQUENCE [LARGE SCALE GENOMIC DNA]</scope>
    <source>
        <strain evidence="4 5">CGMCC 1.10331</strain>
    </source>
</reference>
<evidence type="ECO:0000313" key="3">
    <source>
        <dbReference type="EMBL" id="QCC48869.1"/>
    </source>
</evidence>
<keyword evidence="1 3" id="KW-0378">Hydrolase</keyword>
<dbReference type="KEGG" id="hlm:DV707_05415"/>
<evidence type="ECO:0000256" key="1">
    <source>
        <dbReference type="ARBA" id="ARBA00022801"/>
    </source>
</evidence>
<proteinExistence type="predicted"/>
<keyword evidence="5" id="KW-1185">Reference proteome</keyword>
<dbReference type="EMBL" id="CP031311">
    <property type="protein sequence ID" value="QCC48869.1"/>
    <property type="molecule type" value="Genomic_DNA"/>
</dbReference>
<accession>A0A1H5U364</accession>